<dbReference type="OrthoDB" id="7017625at2"/>
<organism evidence="3 4">
    <name type="scientific">Pseudomonas denitrificans</name>
    <dbReference type="NCBI Taxonomy" id="43306"/>
    <lineage>
        <taxon>Bacteria</taxon>
        <taxon>Pseudomonadati</taxon>
        <taxon>Pseudomonadota</taxon>
        <taxon>Gammaproteobacteria</taxon>
        <taxon>Pseudomonadales</taxon>
        <taxon>Pseudomonadaceae</taxon>
        <taxon>Halopseudomonas</taxon>
    </lineage>
</organism>
<protein>
    <recommendedName>
        <fullName evidence="5">Tetratricopeptide repeat protein</fullName>
    </recommendedName>
</protein>
<dbReference type="KEGG" id="pden:F1C79_11170"/>
<dbReference type="AlphaFoldDB" id="A0A9X7R446"/>
<reference evidence="3 4" key="1">
    <citation type="submission" date="2019-09" db="EMBL/GenBank/DDBJ databases">
        <title>Prosopis cineraria nodule microbiome.</title>
        <authorList>
            <person name="Chaluvadi S.R."/>
            <person name="Ali R."/>
            <person name="Wang X."/>
        </authorList>
    </citation>
    <scope>NUCLEOTIDE SEQUENCE [LARGE SCALE GENOMIC DNA]</scope>
    <source>
        <strain evidence="3 4">BG1</strain>
    </source>
</reference>
<evidence type="ECO:0000313" key="4">
    <source>
        <dbReference type="Proteomes" id="UP000326659"/>
    </source>
</evidence>
<accession>A0A9X7R446</accession>
<keyword evidence="2" id="KW-0732">Signal</keyword>
<dbReference type="RefSeq" id="WP_151187452.1">
    <property type="nucleotide sequence ID" value="NZ_CP043626.1"/>
</dbReference>
<evidence type="ECO:0000256" key="1">
    <source>
        <dbReference type="SAM" id="MobiDB-lite"/>
    </source>
</evidence>
<keyword evidence="4" id="KW-1185">Reference proteome</keyword>
<dbReference type="Proteomes" id="UP000326659">
    <property type="component" value="Chromosome"/>
</dbReference>
<dbReference type="EMBL" id="CP043626">
    <property type="protein sequence ID" value="QEY72126.1"/>
    <property type="molecule type" value="Genomic_DNA"/>
</dbReference>
<feature type="signal peptide" evidence="2">
    <location>
        <begin position="1"/>
        <end position="32"/>
    </location>
</feature>
<feature type="region of interest" description="Disordered" evidence="1">
    <location>
        <begin position="262"/>
        <end position="281"/>
    </location>
</feature>
<feature type="compositionally biased region" description="Polar residues" evidence="1">
    <location>
        <begin position="269"/>
        <end position="281"/>
    </location>
</feature>
<proteinExistence type="predicted"/>
<name>A0A9X7R446_PSEDE</name>
<sequence>MNPLSKTADRSRSGKLSTIALALLVATGSALAGPAQPVPQAPAQTVAQPLVLLAHQQLLEGDLASAQALLREAGAQGQGGSRALAEQAFIEDAGGRHMRARQFYDALKGSDQAAVIALPSAVNLAALGRFDQAGKAFAELQKTSPNPQVQAYAGLWNLWVTARQASDAGVKPAVTKARVEKLARAIKPVDEHQRAMLALFQGKSDSSAVFAQIDGLQAPDAVKRDLRTEAGLFAGGYLDYVRQDHAGALRLYERALQQSRPTAMERPQLIQSSRALQLSSR</sequence>
<gene>
    <name evidence="3" type="ORF">F1C79_11170</name>
</gene>
<feature type="chain" id="PRO_5040962628" description="Tetratricopeptide repeat protein" evidence="2">
    <location>
        <begin position="33"/>
        <end position="281"/>
    </location>
</feature>
<evidence type="ECO:0000313" key="3">
    <source>
        <dbReference type="EMBL" id="QEY72126.1"/>
    </source>
</evidence>
<evidence type="ECO:0008006" key="5">
    <source>
        <dbReference type="Google" id="ProtNLM"/>
    </source>
</evidence>
<evidence type="ECO:0000256" key="2">
    <source>
        <dbReference type="SAM" id="SignalP"/>
    </source>
</evidence>